<feature type="region of interest" description="Disordered" evidence="1">
    <location>
        <begin position="71"/>
        <end position="90"/>
    </location>
</feature>
<dbReference type="Gene3D" id="1.20.120.780">
    <property type="entry name" value="DNA mimic ocr"/>
    <property type="match status" value="1"/>
</dbReference>
<comment type="caution">
    <text evidence="2">The sequence shown here is derived from an EMBL/GenBank/DDBJ whole genome shotgun (WGS) entry which is preliminary data.</text>
</comment>
<dbReference type="AlphaFoldDB" id="A0A0F8X6M6"/>
<evidence type="ECO:0000256" key="1">
    <source>
        <dbReference type="SAM" id="MobiDB-lite"/>
    </source>
</evidence>
<accession>A0A0F8X6M6</accession>
<evidence type="ECO:0000313" key="2">
    <source>
        <dbReference type="EMBL" id="KKK64782.1"/>
    </source>
</evidence>
<organism evidence="2">
    <name type="scientific">marine sediment metagenome</name>
    <dbReference type="NCBI Taxonomy" id="412755"/>
    <lineage>
        <taxon>unclassified sequences</taxon>
        <taxon>metagenomes</taxon>
        <taxon>ecological metagenomes</taxon>
    </lineage>
</organism>
<protein>
    <submittedName>
        <fullName evidence="2">Uncharacterized protein</fullName>
    </submittedName>
</protein>
<gene>
    <name evidence="2" type="ORF">LCGC14_2980710</name>
</gene>
<dbReference type="InterPro" id="IPR036207">
    <property type="entry name" value="B-form_Ocr"/>
</dbReference>
<dbReference type="EMBL" id="LAZR01060867">
    <property type="protein sequence ID" value="KKK64782.1"/>
    <property type="molecule type" value="Genomic_DNA"/>
</dbReference>
<name>A0A0F8X6M6_9ZZZZ</name>
<proteinExistence type="predicted"/>
<reference evidence="2" key="1">
    <citation type="journal article" date="2015" name="Nature">
        <title>Complex archaea that bridge the gap between prokaryotes and eukaryotes.</title>
        <authorList>
            <person name="Spang A."/>
            <person name="Saw J.H."/>
            <person name="Jorgensen S.L."/>
            <person name="Zaremba-Niedzwiedzka K."/>
            <person name="Martijn J."/>
            <person name="Lind A.E."/>
            <person name="van Eijk R."/>
            <person name="Schleper C."/>
            <person name="Guy L."/>
            <person name="Ettema T.J."/>
        </authorList>
    </citation>
    <scope>NUCLEOTIDE SEQUENCE</scope>
</reference>
<sequence length="201" mass="22248">MTSIARPDIVDRVLAAAADRARELVAEERRLIAEDAIDVEVVVRTDRSSGDVVTSRKGRSSFATEEPVLLDESPSAKHSAVRPKGDDMSDEKRTTLYGLERGVRDEVRERSKELLEDVCPEDTLTEIADGWVPIYTYNILQVAADNMDMATLEPELGPAFDGTPTPINIIAANIYKALNAAAFKEWAKVHPKWRKKLAGND</sequence>